<comment type="caution">
    <text evidence="10">The sequence shown here is derived from an EMBL/GenBank/DDBJ whole genome shotgun (WGS) entry which is preliminary data.</text>
</comment>
<evidence type="ECO:0000256" key="2">
    <source>
        <dbReference type="ARBA" id="ARBA00007362"/>
    </source>
</evidence>
<evidence type="ECO:0000256" key="4">
    <source>
        <dbReference type="ARBA" id="ARBA00022475"/>
    </source>
</evidence>
<evidence type="ECO:0000313" key="11">
    <source>
        <dbReference type="Proteomes" id="UP001597101"/>
    </source>
</evidence>
<evidence type="ECO:0000256" key="5">
    <source>
        <dbReference type="ARBA" id="ARBA00022692"/>
    </source>
</evidence>
<evidence type="ECO:0000256" key="7">
    <source>
        <dbReference type="ARBA" id="ARBA00023136"/>
    </source>
</evidence>
<dbReference type="InterPro" id="IPR000620">
    <property type="entry name" value="EamA_dom"/>
</dbReference>
<keyword evidence="4" id="KW-1003">Cell membrane</keyword>
<evidence type="ECO:0000256" key="1">
    <source>
        <dbReference type="ARBA" id="ARBA00004651"/>
    </source>
</evidence>
<comment type="subcellular location">
    <subcellularLocation>
        <location evidence="1">Cell membrane</location>
        <topology evidence="1">Multi-pass membrane protein</topology>
    </subcellularLocation>
</comment>
<comment type="similarity">
    <text evidence="2">Belongs to the EamA transporter family.</text>
</comment>
<feature type="domain" description="EamA" evidence="9">
    <location>
        <begin position="28"/>
        <end position="160"/>
    </location>
</feature>
<feature type="transmembrane region" description="Helical" evidence="8">
    <location>
        <begin position="21"/>
        <end position="42"/>
    </location>
</feature>
<name>A0ABW3FDT5_9HYPH</name>
<evidence type="ECO:0000313" key="10">
    <source>
        <dbReference type="EMBL" id="MFD0915727.1"/>
    </source>
</evidence>
<evidence type="ECO:0000259" key="9">
    <source>
        <dbReference type="Pfam" id="PF00892"/>
    </source>
</evidence>
<feature type="transmembrane region" description="Helical" evidence="8">
    <location>
        <begin position="62"/>
        <end position="79"/>
    </location>
</feature>
<dbReference type="InterPro" id="IPR037185">
    <property type="entry name" value="EmrE-like"/>
</dbReference>
<keyword evidence="6 8" id="KW-1133">Transmembrane helix</keyword>
<protein>
    <submittedName>
        <fullName evidence="10">EamA family transporter RarD</fullName>
    </submittedName>
</protein>
<feature type="transmembrane region" description="Helical" evidence="8">
    <location>
        <begin position="170"/>
        <end position="186"/>
    </location>
</feature>
<keyword evidence="3" id="KW-0813">Transport</keyword>
<evidence type="ECO:0000256" key="3">
    <source>
        <dbReference type="ARBA" id="ARBA00022448"/>
    </source>
</evidence>
<evidence type="ECO:0000256" key="8">
    <source>
        <dbReference type="SAM" id="Phobius"/>
    </source>
</evidence>
<feature type="transmembrane region" description="Helical" evidence="8">
    <location>
        <begin position="231"/>
        <end position="250"/>
    </location>
</feature>
<feature type="transmembrane region" description="Helical" evidence="8">
    <location>
        <begin position="198"/>
        <end position="219"/>
    </location>
</feature>
<keyword evidence="11" id="KW-1185">Reference proteome</keyword>
<feature type="transmembrane region" description="Helical" evidence="8">
    <location>
        <begin position="285"/>
        <end position="306"/>
    </location>
</feature>
<dbReference type="NCBIfam" id="TIGR00688">
    <property type="entry name" value="rarD"/>
    <property type="match status" value="1"/>
</dbReference>
<evidence type="ECO:0000256" key="6">
    <source>
        <dbReference type="ARBA" id="ARBA00022989"/>
    </source>
</evidence>
<feature type="transmembrane region" description="Helical" evidence="8">
    <location>
        <begin position="262"/>
        <end position="279"/>
    </location>
</feature>
<feature type="transmembrane region" description="Helical" evidence="8">
    <location>
        <begin position="123"/>
        <end position="140"/>
    </location>
</feature>
<keyword evidence="7 8" id="KW-0472">Membrane</keyword>
<reference evidence="11" key="1">
    <citation type="journal article" date="2019" name="Int. J. Syst. Evol. Microbiol.">
        <title>The Global Catalogue of Microorganisms (GCM) 10K type strain sequencing project: providing services to taxonomists for standard genome sequencing and annotation.</title>
        <authorList>
            <consortium name="The Broad Institute Genomics Platform"/>
            <consortium name="The Broad Institute Genome Sequencing Center for Infectious Disease"/>
            <person name="Wu L."/>
            <person name="Ma J."/>
        </authorList>
    </citation>
    <scope>NUCLEOTIDE SEQUENCE [LARGE SCALE GENOMIC DNA]</scope>
    <source>
        <strain evidence="11">CCUG 60023</strain>
    </source>
</reference>
<accession>A0ABW3FDT5</accession>
<dbReference type="InterPro" id="IPR004626">
    <property type="entry name" value="RarD"/>
</dbReference>
<organism evidence="10 11">
    <name type="scientific">Pseudahrensia aquimaris</name>
    <dbReference type="NCBI Taxonomy" id="744461"/>
    <lineage>
        <taxon>Bacteria</taxon>
        <taxon>Pseudomonadati</taxon>
        <taxon>Pseudomonadota</taxon>
        <taxon>Alphaproteobacteria</taxon>
        <taxon>Hyphomicrobiales</taxon>
        <taxon>Ahrensiaceae</taxon>
        <taxon>Pseudahrensia</taxon>
    </lineage>
</organism>
<keyword evidence="5 8" id="KW-0812">Transmembrane</keyword>
<dbReference type="Proteomes" id="UP001597101">
    <property type="component" value="Unassembled WGS sequence"/>
</dbReference>
<sequence>MSDSAPSVPPGRPIPAARANTAMSPAVGAVMATAAYVLWGFLPLYFAATKHMPPTELLAHRVIWAVPFAIGVMMFQGRMGELPRLFSDRRVVVMMTVTATLIAANWGVYIWAVGQNLASQAALGYYFTPLIVVLMGAVMLGERLSKWQLIAVIIAAFAVLYRTFAGGEFPLVGLFLALTFAFYGYIRKTQPVGPVQGFLLEVTILLPFALAYCVYLALQGTGHLFVTWQDTLWLIGCGPVTAVPLILYAFGAKALRFSTVGLMGYIGPTLIFIVAFTILGEELDFVQLATFGMVWFALAIYSVTLFKKA</sequence>
<proteinExistence type="inferred from homology"/>
<feature type="transmembrane region" description="Helical" evidence="8">
    <location>
        <begin position="91"/>
        <end position="111"/>
    </location>
</feature>
<dbReference type="Pfam" id="PF00892">
    <property type="entry name" value="EamA"/>
    <property type="match status" value="1"/>
</dbReference>
<gene>
    <name evidence="10" type="primary">rarD</name>
    <name evidence="10" type="ORF">ACFQ14_04845</name>
</gene>
<dbReference type="EMBL" id="JBHTJV010000003">
    <property type="protein sequence ID" value="MFD0915727.1"/>
    <property type="molecule type" value="Genomic_DNA"/>
</dbReference>
<dbReference type="RefSeq" id="WP_377211574.1">
    <property type="nucleotide sequence ID" value="NZ_JBHTJV010000003.1"/>
</dbReference>
<dbReference type="SUPFAM" id="SSF103481">
    <property type="entry name" value="Multidrug resistance efflux transporter EmrE"/>
    <property type="match status" value="1"/>
</dbReference>